<keyword evidence="3 5" id="KW-0520">NAD</keyword>
<dbReference type="SMART" id="SM00984">
    <property type="entry name" value="UDPG_MGDP_dh_C"/>
    <property type="match status" value="1"/>
</dbReference>
<protein>
    <recommendedName>
        <fullName evidence="1 3">UDP-glucose 6-dehydrogenase</fullName>
        <ecNumber evidence="3">1.1.1.22</ecNumber>
    </recommendedName>
</protein>
<dbReference type="PANTHER" id="PTHR43750:SF3">
    <property type="entry name" value="UDP-GLUCOSE 6-DEHYDROGENASE TUAD"/>
    <property type="match status" value="1"/>
</dbReference>
<evidence type="ECO:0000313" key="7">
    <source>
        <dbReference type="EMBL" id="RVU30452.1"/>
    </source>
</evidence>
<dbReference type="InterPro" id="IPR028357">
    <property type="entry name" value="UDPglc_DH_bac"/>
</dbReference>
<comment type="catalytic activity">
    <reaction evidence="3">
        <text>UDP-alpha-D-glucose + 2 NAD(+) + H2O = UDP-alpha-D-glucuronate + 2 NADH + 3 H(+)</text>
        <dbReference type="Rhea" id="RHEA:23596"/>
        <dbReference type="ChEBI" id="CHEBI:15377"/>
        <dbReference type="ChEBI" id="CHEBI:15378"/>
        <dbReference type="ChEBI" id="CHEBI:57540"/>
        <dbReference type="ChEBI" id="CHEBI:57945"/>
        <dbReference type="ChEBI" id="CHEBI:58052"/>
        <dbReference type="ChEBI" id="CHEBI:58885"/>
        <dbReference type="EC" id="1.1.1.22"/>
    </reaction>
</comment>
<dbReference type="Gene3D" id="1.20.5.100">
    <property type="entry name" value="Cytochrome c1, transmembrane anchor, C-terminal"/>
    <property type="match status" value="1"/>
</dbReference>
<reference evidence="7 8" key="1">
    <citation type="submission" date="2019-01" db="EMBL/GenBank/DDBJ databases">
        <authorList>
            <person name="Chen W.-M."/>
        </authorList>
    </citation>
    <scope>NUCLEOTIDE SEQUENCE [LARGE SCALE GENOMIC DNA]</scope>
    <source>
        <strain evidence="7 8">HPM-16</strain>
    </source>
</reference>
<dbReference type="InterPro" id="IPR008927">
    <property type="entry name" value="6-PGluconate_DH-like_C_sf"/>
</dbReference>
<evidence type="ECO:0000256" key="5">
    <source>
        <dbReference type="PIRSR" id="PIRSR500134-3"/>
    </source>
</evidence>
<evidence type="ECO:0000256" key="2">
    <source>
        <dbReference type="ARBA" id="ARBA00023002"/>
    </source>
</evidence>
<keyword evidence="2 3" id="KW-0560">Oxidoreductase</keyword>
<dbReference type="InterPro" id="IPR014027">
    <property type="entry name" value="UDP-Glc/GDP-Man_DH_C"/>
</dbReference>
<dbReference type="InterPro" id="IPR014026">
    <property type="entry name" value="UDP-Glc/GDP-Man_DH_dimer"/>
</dbReference>
<feature type="domain" description="UDP-glucose/GDP-mannose dehydrogenase C-terminal" evidence="6">
    <location>
        <begin position="304"/>
        <end position="408"/>
    </location>
</feature>
<dbReference type="InterPro" id="IPR036220">
    <property type="entry name" value="UDP-Glc/GDP-Man_DH_C_sf"/>
</dbReference>
<accession>A0A437Q7D5</accession>
<feature type="binding site" evidence="4">
    <location>
        <position position="248"/>
    </location>
    <ligand>
        <name>substrate</name>
    </ligand>
</feature>
<dbReference type="EC" id="1.1.1.22" evidence="3"/>
<dbReference type="AlphaFoldDB" id="A0A437Q7D5"/>
<comment type="similarity">
    <text evidence="3">Belongs to the UDP-glucose/GDP-mannose dehydrogenase family.</text>
</comment>
<dbReference type="PANTHER" id="PTHR43750">
    <property type="entry name" value="UDP-GLUCOSE 6-DEHYDROGENASE TUAD"/>
    <property type="match status" value="1"/>
</dbReference>
<dbReference type="GO" id="GO:0000271">
    <property type="term" value="P:polysaccharide biosynthetic process"/>
    <property type="evidence" value="ECO:0007669"/>
    <property type="project" value="InterPro"/>
</dbReference>
<gene>
    <name evidence="7" type="ORF">EOE65_12485</name>
</gene>
<dbReference type="NCBIfam" id="TIGR03026">
    <property type="entry name" value="NDP-sugDHase"/>
    <property type="match status" value="1"/>
</dbReference>
<feature type="binding site" evidence="4">
    <location>
        <position position="195"/>
    </location>
    <ligand>
        <name>substrate</name>
    </ligand>
</feature>
<dbReference type="InterPro" id="IPR017476">
    <property type="entry name" value="UDP-Glc/GDP-Man"/>
</dbReference>
<dbReference type="Gene3D" id="3.40.50.720">
    <property type="entry name" value="NAD(P)-binding Rossmann-like Domain"/>
    <property type="match status" value="2"/>
</dbReference>
<name>A0A437Q7D5_9GAMM</name>
<organism evidence="7 8">
    <name type="scientific">Neptunomonas marina</name>
    <dbReference type="NCBI Taxonomy" id="1815562"/>
    <lineage>
        <taxon>Bacteria</taxon>
        <taxon>Pseudomonadati</taxon>
        <taxon>Pseudomonadota</taxon>
        <taxon>Gammaproteobacteria</taxon>
        <taxon>Oceanospirillales</taxon>
        <taxon>Oceanospirillaceae</taxon>
        <taxon>Neptunomonas</taxon>
    </lineage>
</organism>
<comment type="caution">
    <text evidence="7">The sequence shown here is derived from an EMBL/GenBank/DDBJ whole genome shotgun (WGS) entry which is preliminary data.</text>
</comment>
<evidence type="ECO:0000313" key="8">
    <source>
        <dbReference type="Proteomes" id="UP000282818"/>
    </source>
</evidence>
<dbReference type="SUPFAM" id="SSF48179">
    <property type="entry name" value="6-phosphogluconate dehydrogenase C-terminal domain-like"/>
    <property type="match status" value="1"/>
</dbReference>
<dbReference type="PIRSF" id="PIRSF000124">
    <property type="entry name" value="UDPglc_GDPman_dh"/>
    <property type="match status" value="1"/>
</dbReference>
<keyword evidence="8" id="KW-1185">Reference proteome</keyword>
<evidence type="ECO:0000256" key="4">
    <source>
        <dbReference type="PIRSR" id="PIRSR500134-2"/>
    </source>
</evidence>
<dbReference type="Pfam" id="PF03720">
    <property type="entry name" value="UDPG_MGDP_dh_C"/>
    <property type="match status" value="1"/>
</dbReference>
<dbReference type="PIRSF" id="PIRSF500134">
    <property type="entry name" value="UDPglc_DH_bac"/>
    <property type="match status" value="1"/>
</dbReference>
<dbReference type="GO" id="GO:0051287">
    <property type="term" value="F:NAD binding"/>
    <property type="evidence" value="ECO:0007669"/>
    <property type="project" value="InterPro"/>
</dbReference>
<dbReference type="RefSeq" id="WP_127694648.1">
    <property type="nucleotide sequence ID" value="NZ_SACQ01000005.1"/>
</dbReference>
<dbReference type="SUPFAM" id="SSF52413">
    <property type="entry name" value="UDP-glucose/GDP-mannose dehydrogenase C-terminal domain"/>
    <property type="match status" value="1"/>
</dbReference>
<evidence type="ECO:0000259" key="6">
    <source>
        <dbReference type="SMART" id="SM00984"/>
    </source>
</evidence>
<proteinExistence type="inferred from homology"/>
<feature type="binding site" evidence="4">
    <location>
        <position position="311"/>
    </location>
    <ligand>
        <name>substrate</name>
    </ligand>
</feature>
<feature type="binding site" evidence="4">
    <location>
        <begin position="240"/>
        <end position="244"/>
    </location>
    <ligand>
        <name>substrate</name>
    </ligand>
</feature>
<sequence length="427" mass="47079">MELTIWGQELVGWVAAAVLSQQGHNIYWVTEQTDADILSLLDSTTINEPQLKALVQEGSQSGNIGLISPQQALGNDRHLFALAANELLLAKSYVAQIAAFNDDNRVHIINMSHFGVGSSDDLQRQFPEQSASIVSYFAENMSEGEAISQFASPSAITFGCHASWATKDFRALLGTLIAPSTEFFEVTPREAELTKFAITGMLALRIGFINEMANLAEQLGADIDIIRRSMGADQRIGPHYLAPGCGFGGGNFSRSIRGLASLLERNQQSALLETVLEENEKQKELPFRRLWQYFDCNLKGRTIAIWGASFKPGSASIDGAPSIRCIDAIIAQGAHVQVHDPEALENVRSHYQYHPQVHATDNKLEALRNADALLLLTDWPEYLDIDHHVVKSELITPLIIDGRNMFDYQTMRDSGIDYFGVGKTCAN</sequence>
<feature type="binding site" evidence="5">
    <location>
        <position position="143"/>
    </location>
    <ligand>
        <name>NAD(+)</name>
        <dbReference type="ChEBI" id="CHEBI:57540"/>
    </ligand>
</feature>
<dbReference type="Proteomes" id="UP000282818">
    <property type="component" value="Unassembled WGS sequence"/>
</dbReference>
<dbReference type="GO" id="GO:0003979">
    <property type="term" value="F:UDP-glucose 6-dehydrogenase activity"/>
    <property type="evidence" value="ECO:0007669"/>
    <property type="project" value="UniProtKB-EC"/>
</dbReference>
<dbReference type="Pfam" id="PF00984">
    <property type="entry name" value="UDPG_MGDP_dh"/>
    <property type="match status" value="1"/>
</dbReference>
<evidence type="ECO:0000256" key="1">
    <source>
        <dbReference type="ARBA" id="ARBA00015132"/>
    </source>
</evidence>
<dbReference type="EMBL" id="SACQ01000005">
    <property type="protein sequence ID" value="RVU30452.1"/>
    <property type="molecule type" value="Genomic_DNA"/>
</dbReference>
<evidence type="ECO:0000256" key="3">
    <source>
        <dbReference type="PIRNR" id="PIRNR000124"/>
    </source>
</evidence>